<evidence type="ECO:0000313" key="2">
    <source>
        <dbReference type="Proteomes" id="UP000790347"/>
    </source>
</evidence>
<dbReference type="AlphaFoldDB" id="A0A922HN54"/>
<comment type="caution">
    <text evidence="1">The sequence shown here is derived from an EMBL/GenBank/DDBJ whole genome shotgun (WGS) entry which is preliminary data.</text>
</comment>
<organism evidence="1 2">
    <name type="scientific">Dermatophagoides farinae</name>
    <name type="common">American house dust mite</name>
    <dbReference type="NCBI Taxonomy" id="6954"/>
    <lineage>
        <taxon>Eukaryota</taxon>
        <taxon>Metazoa</taxon>
        <taxon>Ecdysozoa</taxon>
        <taxon>Arthropoda</taxon>
        <taxon>Chelicerata</taxon>
        <taxon>Arachnida</taxon>
        <taxon>Acari</taxon>
        <taxon>Acariformes</taxon>
        <taxon>Sarcoptiformes</taxon>
        <taxon>Astigmata</taxon>
        <taxon>Psoroptidia</taxon>
        <taxon>Analgoidea</taxon>
        <taxon>Pyroglyphidae</taxon>
        <taxon>Dermatophagoidinae</taxon>
        <taxon>Dermatophagoides</taxon>
    </lineage>
</organism>
<proteinExistence type="predicted"/>
<dbReference type="Proteomes" id="UP000790347">
    <property type="component" value="Unassembled WGS sequence"/>
</dbReference>
<reference evidence="1" key="2">
    <citation type="journal article" date="2022" name="Res Sq">
        <title>Comparative Genomics Reveals Insights into the Divergent Evolution of Astigmatic Mites and Household Pest Adaptations.</title>
        <authorList>
            <person name="Xiong Q."/>
            <person name="Wan A.T.-Y."/>
            <person name="Liu X.-Y."/>
            <person name="Fung C.S.-H."/>
            <person name="Xiao X."/>
            <person name="Malainual N."/>
            <person name="Hou J."/>
            <person name="Wang L."/>
            <person name="Wang M."/>
            <person name="Yang K."/>
            <person name="Cui Y."/>
            <person name="Leung E."/>
            <person name="Nong W."/>
            <person name="Shin S.-K."/>
            <person name="Au S."/>
            <person name="Jeong K.Y."/>
            <person name="Chew F.T."/>
            <person name="Hui J."/>
            <person name="Leung T.F."/>
            <person name="Tungtrongchitr A."/>
            <person name="Zhong N."/>
            <person name="Liu Z."/>
            <person name="Tsui S."/>
        </authorList>
    </citation>
    <scope>NUCLEOTIDE SEQUENCE</scope>
    <source>
        <strain evidence="1">Derf</strain>
        <tissue evidence="1">Whole organism</tissue>
    </source>
</reference>
<gene>
    <name evidence="1" type="ORF">DERF_014801</name>
</gene>
<evidence type="ECO:0000313" key="1">
    <source>
        <dbReference type="EMBL" id="KAH9494085.1"/>
    </source>
</evidence>
<name>A0A922HN54_DERFA</name>
<dbReference type="EMBL" id="ASGP02000008">
    <property type="protein sequence ID" value="KAH9494085.1"/>
    <property type="molecule type" value="Genomic_DNA"/>
</dbReference>
<keyword evidence="2" id="KW-1185">Reference proteome</keyword>
<reference evidence="1" key="1">
    <citation type="submission" date="2013-05" db="EMBL/GenBank/DDBJ databases">
        <authorList>
            <person name="Yim A.K.Y."/>
            <person name="Chan T.F."/>
            <person name="Ji K.M."/>
            <person name="Liu X.Y."/>
            <person name="Zhou J.W."/>
            <person name="Li R.Q."/>
            <person name="Yang K.Y."/>
            <person name="Li J."/>
            <person name="Li M."/>
            <person name="Law P.T.W."/>
            <person name="Wu Y.L."/>
            <person name="Cai Z.L."/>
            <person name="Qin H."/>
            <person name="Bao Y."/>
            <person name="Leung R.K.K."/>
            <person name="Ng P.K.S."/>
            <person name="Zou J."/>
            <person name="Zhong X.J."/>
            <person name="Ran P.X."/>
            <person name="Zhong N.S."/>
            <person name="Liu Z.G."/>
            <person name="Tsui S.K.W."/>
        </authorList>
    </citation>
    <scope>NUCLEOTIDE SEQUENCE</scope>
    <source>
        <strain evidence="1">Derf</strain>
        <tissue evidence="1">Whole organism</tissue>
    </source>
</reference>
<sequence>MAEPDDDETDDGDEVVDDDITVEFNMLAIYSVELFIDMMVDVGVDDGEDEEEEEGGGID</sequence>
<accession>A0A922HN54</accession>
<protein>
    <submittedName>
        <fullName evidence="1">Uncharacterized protein</fullName>
    </submittedName>
</protein>